<dbReference type="EMBL" id="CP028341">
    <property type="protein sequence ID" value="AVT45601.1"/>
    <property type="molecule type" value="Genomic_DNA"/>
</dbReference>
<organism evidence="11 12">
    <name type="scientific">Bifidobacterium adolescentis</name>
    <dbReference type="NCBI Taxonomy" id="1680"/>
    <lineage>
        <taxon>Bacteria</taxon>
        <taxon>Bacillati</taxon>
        <taxon>Actinomycetota</taxon>
        <taxon>Actinomycetes</taxon>
        <taxon>Bifidobacteriales</taxon>
        <taxon>Bifidobacteriaceae</taxon>
        <taxon>Bifidobacterium</taxon>
    </lineage>
</organism>
<dbReference type="RefSeq" id="WP_107646354.1">
    <property type="nucleotide sequence ID" value="NZ_CP028341.1"/>
</dbReference>
<dbReference type="SUPFAM" id="SSF55874">
    <property type="entry name" value="ATPase domain of HSP90 chaperone/DNA topoisomerase II/histidine kinase"/>
    <property type="match status" value="1"/>
</dbReference>
<evidence type="ECO:0000256" key="2">
    <source>
        <dbReference type="ARBA" id="ARBA00012438"/>
    </source>
</evidence>
<keyword evidence="9" id="KW-0812">Transmembrane</keyword>
<evidence type="ECO:0000256" key="6">
    <source>
        <dbReference type="ARBA" id="ARBA00022777"/>
    </source>
</evidence>
<reference evidence="11 12" key="1">
    <citation type="submission" date="2018-03" db="EMBL/GenBank/DDBJ databases">
        <authorList>
            <person name="Keele B.F."/>
        </authorList>
    </citation>
    <scope>NUCLEOTIDE SEQUENCE [LARGE SCALE GENOMIC DNA]</scope>
    <source>
        <strain evidence="11 12">1-11</strain>
    </source>
</reference>
<keyword evidence="3" id="KW-0597">Phosphoprotein</keyword>
<keyword evidence="6 11" id="KW-0418">Kinase</keyword>
<evidence type="ECO:0000313" key="12">
    <source>
        <dbReference type="Proteomes" id="UP000241454"/>
    </source>
</evidence>
<gene>
    <name evidence="11" type="ORF">C8077_06565</name>
</gene>
<feature type="domain" description="Signal transduction histidine kinase subgroup 3 dimerisation and phosphoacceptor" evidence="10">
    <location>
        <begin position="188"/>
        <end position="253"/>
    </location>
</feature>
<dbReference type="InterPro" id="IPR050482">
    <property type="entry name" value="Sensor_HK_TwoCompSys"/>
</dbReference>
<dbReference type="Pfam" id="PF07730">
    <property type="entry name" value="HisKA_3"/>
    <property type="match status" value="1"/>
</dbReference>
<accession>A0A2R4G447</accession>
<sequence>MKRLLFQAVFLAMGMIMGVYASGDVGLDLMCGALVAVCCAAVGEYASGSWLAMTLIVMLDCGACLVPAWYLMLPIAAFNAASSSAGVDGSRFLQALVPRWLWLLPMTIVIFRSIGSHVPSDLSIIILMVLQTVLGFAAGLLCARCANLAREVRRLQDSRRDQIRRLRSQIAENDEDRALAVRTATLAERTRIAREIHDNVGHMLTRAIMQTEAAHVVAQVAGQEQSAQRFCEIHDTVSEAMTLVRKAVHDLKDEGTDFASQIETAAHSMDGAGPLRVRLVNGIDSAPAAVSRCFATAIREALNNTVKHSQARNVSITLRDFPALWQLCVQDDGTVRRSSAEAVAMQFIRPNDSTGIGISDIEERARALGGCAICGPYHEGWRVFVSIPKPASGSETTQPEKGAH</sequence>
<dbReference type="GO" id="GO:0046983">
    <property type="term" value="F:protein dimerization activity"/>
    <property type="evidence" value="ECO:0007669"/>
    <property type="project" value="InterPro"/>
</dbReference>
<name>A0A2R4G447_BIFAD</name>
<feature type="transmembrane region" description="Helical" evidence="9">
    <location>
        <begin position="100"/>
        <end position="118"/>
    </location>
</feature>
<evidence type="ECO:0000259" key="10">
    <source>
        <dbReference type="Pfam" id="PF07730"/>
    </source>
</evidence>
<evidence type="ECO:0000256" key="5">
    <source>
        <dbReference type="ARBA" id="ARBA00022741"/>
    </source>
</evidence>
<evidence type="ECO:0000256" key="3">
    <source>
        <dbReference type="ARBA" id="ARBA00022553"/>
    </source>
</evidence>
<keyword evidence="7" id="KW-0067">ATP-binding</keyword>
<comment type="catalytic activity">
    <reaction evidence="1">
        <text>ATP + protein L-histidine = ADP + protein N-phospho-L-histidine.</text>
        <dbReference type="EC" id="2.7.13.3"/>
    </reaction>
</comment>
<dbReference type="GO" id="GO:0005524">
    <property type="term" value="F:ATP binding"/>
    <property type="evidence" value="ECO:0007669"/>
    <property type="project" value="UniProtKB-KW"/>
</dbReference>
<evidence type="ECO:0000256" key="4">
    <source>
        <dbReference type="ARBA" id="ARBA00022679"/>
    </source>
</evidence>
<keyword evidence="8" id="KW-0902">Two-component regulatory system</keyword>
<keyword evidence="5" id="KW-0547">Nucleotide-binding</keyword>
<proteinExistence type="predicted"/>
<evidence type="ECO:0000256" key="1">
    <source>
        <dbReference type="ARBA" id="ARBA00000085"/>
    </source>
</evidence>
<dbReference type="InterPro" id="IPR011712">
    <property type="entry name" value="Sig_transdc_His_kin_sub3_dim/P"/>
</dbReference>
<evidence type="ECO:0000313" key="11">
    <source>
        <dbReference type="EMBL" id="AVT45601.1"/>
    </source>
</evidence>
<dbReference type="AlphaFoldDB" id="A0A2R4G447"/>
<evidence type="ECO:0000256" key="7">
    <source>
        <dbReference type="ARBA" id="ARBA00022840"/>
    </source>
</evidence>
<keyword evidence="9" id="KW-1133">Transmembrane helix</keyword>
<dbReference type="PANTHER" id="PTHR24421">
    <property type="entry name" value="NITRATE/NITRITE SENSOR PROTEIN NARX-RELATED"/>
    <property type="match status" value="1"/>
</dbReference>
<keyword evidence="4" id="KW-0808">Transferase</keyword>
<evidence type="ECO:0000256" key="8">
    <source>
        <dbReference type="ARBA" id="ARBA00023012"/>
    </source>
</evidence>
<dbReference type="PANTHER" id="PTHR24421:SF10">
    <property type="entry name" value="NITRATE_NITRITE SENSOR PROTEIN NARQ"/>
    <property type="match status" value="1"/>
</dbReference>
<feature type="transmembrane region" description="Helical" evidence="9">
    <location>
        <begin position="50"/>
        <end position="73"/>
    </location>
</feature>
<evidence type="ECO:0000256" key="9">
    <source>
        <dbReference type="SAM" id="Phobius"/>
    </source>
</evidence>
<dbReference type="GO" id="GO:0016020">
    <property type="term" value="C:membrane"/>
    <property type="evidence" value="ECO:0007669"/>
    <property type="project" value="InterPro"/>
</dbReference>
<dbReference type="Gene3D" id="1.20.5.1930">
    <property type="match status" value="1"/>
</dbReference>
<dbReference type="Gene3D" id="3.30.565.10">
    <property type="entry name" value="Histidine kinase-like ATPase, C-terminal domain"/>
    <property type="match status" value="1"/>
</dbReference>
<dbReference type="GO" id="GO:0000155">
    <property type="term" value="F:phosphorelay sensor kinase activity"/>
    <property type="evidence" value="ECO:0007669"/>
    <property type="project" value="InterPro"/>
</dbReference>
<dbReference type="EC" id="2.7.13.3" evidence="2"/>
<protein>
    <recommendedName>
        <fullName evidence="2">histidine kinase</fullName>
        <ecNumber evidence="2">2.7.13.3</ecNumber>
    </recommendedName>
</protein>
<dbReference type="InterPro" id="IPR036890">
    <property type="entry name" value="HATPase_C_sf"/>
</dbReference>
<feature type="transmembrane region" description="Helical" evidence="9">
    <location>
        <begin position="124"/>
        <end position="146"/>
    </location>
</feature>
<keyword evidence="9" id="KW-0472">Membrane</keyword>
<dbReference type="Proteomes" id="UP000241454">
    <property type="component" value="Chromosome"/>
</dbReference>